<feature type="region of interest" description="Disordered" evidence="2">
    <location>
        <begin position="503"/>
        <end position="538"/>
    </location>
</feature>
<dbReference type="KEGG" id="tvl:FAZ95_27845"/>
<dbReference type="PANTHER" id="PTHR31956">
    <property type="entry name" value="NON-SPECIFIC PHOSPHOLIPASE C4-RELATED"/>
    <property type="match status" value="1"/>
</dbReference>
<dbReference type="Gene3D" id="3.40.720.10">
    <property type="entry name" value="Alkaline Phosphatase, subunit A"/>
    <property type="match status" value="2"/>
</dbReference>
<dbReference type="AlphaFoldDB" id="A0A4P8IUX3"/>
<evidence type="ECO:0008006" key="5">
    <source>
        <dbReference type="Google" id="ProtNLM"/>
    </source>
</evidence>
<dbReference type="EMBL" id="CP040078">
    <property type="protein sequence ID" value="QCP52922.1"/>
    <property type="molecule type" value="Genomic_DNA"/>
</dbReference>
<sequence length="538" mass="59270">MAHTPPRFVARRGRATLGLNAATIHDPAKECTMDLQFDHVVVLMLENRSFDHLFGYLGIGEGVPAGGFTNYKTAGNAKSTAYQTRQGGDYTSVGQGPAHSLKQINEQLFGKTNVPANEPATEATLDGFIASFNTSLRYDLKRDPTDSELQQVMNGFDPVQLPVLSTLAKNFVLCDHWFSDVPGPTVPNRAFVHAATSQGYTYNANWKPNLTCDTIYDRINATNGASWRVYYHDTNDVLQLFPNVEKTPQNNVLFEGNFLADVSGDKLATYSFIMPAFIGSPTQPVNSMHAPADVRPAEKLVADIYSALRANEDVWKKTLYIIVFDEHGGYYDHVQPPATVSPDGIPGRLDESYLVPFDFDRLGLRVPCILVSPWFQPAVDSTVYSHSTIPGSMIEAFGLGNFLTKRDAQAAKLTQKYLAKNDTLTWRTDTPDVTVPVQPQAMDAMQREMLDGSVHLDPHPANRNPLRTQDIQDPQQAKDFIRTQVAKHLEHYFASGGNSKVAAGLSADNQHPGASVSASRIDELRASKGHHAAPKERP</sequence>
<dbReference type="OrthoDB" id="980947at2"/>
<organism evidence="3 4">
    <name type="scientific">Trinickia violacea</name>
    <dbReference type="NCBI Taxonomy" id="2571746"/>
    <lineage>
        <taxon>Bacteria</taxon>
        <taxon>Pseudomonadati</taxon>
        <taxon>Pseudomonadota</taxon>
        <taxon>Betaproteobacteria</taxon>
        <taxon>Burkholderiales</taxon>
        <taxon>Burkholderiaceae</taxon>
        <taxon>Trinickia</taxon>
    </lineage>
</organism>
<protein>
    <recommendedName>
        <fullName evidence="5">Phosphoesterase</fullName>
    </recommendedName>
</protein>
<name>A0A4P8IUX3_9BURK</name>
<evidence type="ECO:0000256" key="2">
    <source>
        <dbReference type="SAM" id="MobiDB-lite"/>
    </source>
</evidence>
<reference evidence="3 4" key="1">
    <citation type="submission" date="2019-05" db="EMBL/GenBank/DDBJ databases">
        <title>Burkholderia sp. DHOD12, isolated from subtropical forest soil.</title>
        <authorList>
            <person name="Gao Z.-H."/>
            <person name="Qiu L.-H."/>
        </authorList>
    </citation>
    <scope>NUCLEOTIDE SEQUENCE [LARGE SCALE GENOMIC DNA]</scope>
    <source>
        <strain evidence="3 4">DHOD12</strain>
    </source>
</reference>
<accession>A0A4P8IUX3</accession>
<dbReference type="GO" id="GO:0042578">
    <property type="term" value="F:phosphoric ester hydrolase activity"/>
    <property type="evidence" value="ECO:0007669"/>
    <property type="project" value="UniProtKB-ARBA"/>
</dbReference>
<evidence type="ECO:0000313" key="4">
    <source>
        <dbReference type="Proteomes" id="UP000298656"/>
    </source>
</evidence>
<evidence type="ECO:0000256" key="1">
    <source>
        <dbReference type="ARBA" id="ARBA00022801"/>
    </source>
</evidence>
<dbReference type="Proteomes" id="UP000298656">
    <property type="component" value="Chromosome 2"/>
</dbReference>
<evidence type="ECO:0000313" key="3">
    <source>
        <dbReference type="EMBL" id="QCP52922.1"/>
    </source>
</evidence>
<dbReference type="InterPro" id="IPR007312">
    <property type="entry name" value="Phosphoesterase"/>
</dbReference>
<gene>
    <name evidence="3" type="ORF">FAZ95_27845</name>
</gene>
<dbReference type="Pfam" id="PF04185">
    <property type="entry name" value="Phosphoesterase"/>
    <property type="match status" value="1"/>
</dbReference>
<keyword evidence="4" id="KW-1185">Reference proteome</keyword>
<proteinExistence type="predicted"/>
<keyword evidence="1" id="KW-0378">Hydrolase</keyword>
<dbReference type="PANTHER" id="PTHR31956:SF1">
    <property type="entry name" value="NON-SPECIFIC PHOSPHOLIPASE C1"/>
    <property type="match status" value="1"/>
</dbReference>
<dbReference type="GO" id="GO:0009395">
    <property type="term" value="P:phospholipid catabolic process"/>
    <property type="evidence" value="ECO:0007669"/>
    <property type="project" value="TreeGrafter"/>
</dbReference>
<dbReference type="InterPro" id="IPR017850">
    <property type="entry name" value="Alkaline_phosphatase_core_sf"/>
</dbReference>